<keyword evidence="1" id="KW-0812">Transmembrane</keyword>
<dbReference type="KEGG" id="nmr:Nmar_1137"/>
<keyword evidence="1" id="KW-0472">Membrane</keyword>
<dbReference type="InParanoid" id="A9A4Q5"/>
<protein>
    <submittedName>
        <fullName evidence="2">Uncharacterized protein</fullName>
    </submittedName>
</protein>
<feature type="transmembrane region" description="Helical" evidence="1">
    <location>
        <begin position="6"/>
        <end position="27"/>
    </location>
</feature>
<evidence type="ECO:0000313" key="2">
    <source>
        <dbReference type="EMBL" id="ABX13033.1"/>
    </source>
</evidence>
<sequence length="123" mass="13777">MKAYNIMIVFGITVIVIIGGVMGFPIAKMFVGIPDYDIRVDAVIDEQEITPIGQVLIQNTGSKPLTEVKIDFGEGEKMELGTLDVRDRMILTPPYNNKMESVTVSADHHISVNKEYRNENLQH</sequence>
<dbReference type="Proteomes" id="UP000000792">
    <property type="component" value="Chromosome"/>
</dbReference>
<dbReference type="AlphaFoldDB" id="A9A4Q5"/>
<keyword evidence="3" id="KW-1185">Reference proteome</keyword>
<dbReference type="HOGENOM" id="CLU_1943958_0_0_2"/>
<dbReference type="eggNOG" id="arCOG10549">
    <property type="taxonomic scope" value="Archaea"/>
</dbReference>
<name>A9A4Q5_NITMS</name>
<organism evidence="2 3">
    <name type="scientific">Nitrosopumilus maritimus (strain SCM1)</name>
    <dbReference type="NCBI Taxonomy" id="436308"/>
    <lineage>
        <taxon>Archaea</taxon>
        <taxon>Nitrososphaerota</taxon>
        <taxon>Nitrososphaeria</taxon>
        <taxon>Nitrosopumilales</taxon>
        <taxon>Nitrosopumilaceae</taxon>
        <taxon>Nitrosopumilus</taxon>
    </lineage>
</organism>
<keyword evidence="1" id="KW-1133">Transmembrane helix</keyword>
<gene>
    <name evidence="2" type="ordered locus">Nmar_1137</name>
</gene>
<evidence type="ECO:0000313" key="3">
    <source>
        <dbReference type="Proteomes" id="UP000000792"/>
    </source>
</evidence>
<proteinExistence type="predicted"/>
<accession>A9A4Q5</accession>
<dbReference type="EMBL" id="CP000866">
    <property type="protein sequence ID" value="ABX13033.1"/>
    <property type="molecule type" value="Genomic_DNA"/>
</dbReference>
<evidence type="ECO:0000256" key="1">
    <source>
        <dbReference type="SAM" id="Phobius"/>
    </source>
</evidence>
<reference evidence="2 3" key="1">
    <citation type="journal article" date="2010" name="Proc. Natl. Acad. Sci. U.S.A.">
        <title>Nitrosopumilus maritimus genome reveals unique mechanisms for nitrification and autotrophy in globally distributed marine crenarchaea.</title>
        <authorList>
            <person name="Walker C.B."/>
            <person name="de la Torre J.R."/>
            <person name="Klotz M.G."/>
            <person name="Urakawa H."/>
            <person name="Pinel N."/>
            <person name="Arp D.J."/>
            <person name="Brochier-Armanet C."/>
            <person name="Chain P.S."/>
            <person name="Chan P.P."/>
            <person name="Gollabgir A."/>
            <person name="Hemp J."/>
            <person name="Hugler M."/>
            <person name="Karr E.A."/>
            <person name="Konneke M."/>
            <person name="Shin M."/>
            <person name="Lawton T.J."/>
            <person name="Lowe T."/>
            <person name="Martens-Habbena W."/>
            <person name="Sayavedra-Soto L.A."/>
            <person name="Lang D."/>
            <person name="Sievert S.M."/>
            <person name="Rosenzweig A.C."/>
            <person name="Manning G."/>
            <person name="Stahl D.A."/>
        </authorList>
    </citation>
    <scope>NUCLEOTIDE SEQUENCE [LARGE SCALE GENOMIC DNA]</scope>
    <source>
        <strain evidence="2 3">SCM1</strain>
    </source>
</reference>
<dbReference type="EnsemblBacteria" id="ABX13033">
    <property type="protein sequence ID" value="ABX13033"/>
    <property type="gene ID" value="Nmar_1137"/>
</dbReference>